<feature type="domain" description="Proteasome activator Blm10 middle HEAT repeats region" evidence="10">
    <location>
        <begin position="272"/>
        <end position="769"/>
    </location>
</feature>
<keyword evidence="8" id="KW-0539">Nucleus</keyword>
<evidence type="ECO:0008006" key="14">
    <source>
        <dbReference type="Google" id="ProtNLM"/>
    </source>
</evidence>
<dbReference type="InterPro" id="IPR035309">
    <property type="entry name" value="PSME4"/>
</dbReference>
<sequence>MTDEKNVLGFEPQKETPYNGLLPYSNRLDAEAIEQLAVIKANLGRTVQLRDIKFGASHWTGQLAKYIRLHGYKFSKEDHIIFVKLLFELITMPDLSYSLVQKFAQLLITLLKKRDMLSWDDIKLPWRPLYRMLDEVVYSHYEYHGLVLYPSQIEGVLKNLIKVCRLYFPLEATQEMLDEWRPLLCLFDMTMLRGMHYIELFLPTLLPVEHHDKGFRLWFDEMMGLYLSSQNCPSWEGNLVSLFSRLANDAIGYIDWDPYMDQGGGSRCLSSLKKMFKALESFYHPSNAGRWNNKLMKLMYKLPHSVTRRLHRERYKKTWLPPVPESHKLTNEEITDFVENMRPIILLAMFSKTGSHDSAAAIKNLAVLRPEIIIPPLLDRTYPALTTLTEPHRLIACLQCMVSAGRPMLCNHKWFPEGRSHVLPLLNHCLPGIDPNDIKKSLTTFQLISTIVSFVPLIDCSGALQCRNDLTEEERELCGASAQFEDFVLQFIDRILGLIENSSHEHTRTDSSGAPHLTHEESMMEVGLLSTFNAIVQQSSDSIFDLAVERVFRFITNTVLEVSVAGRFTADLVRASVKVHPEKVLKKFMLHFCDIIKRRLQNEDLSKEEQLDNDFLWNLNLLSECVRCDGHALLPYVDDLKTILHAALHLKCKEAANMAGSLLQHMLKAMTLMYPLDYRSSQSDWNAPLSEYLPIRDWGMSGDVNNLELKWHIPTEEERLAVADLLEQFLLPELTNVDRHTAQLSTLDREELEGSLKIILHCLLGAGVMLPPLQGESIKLVDCLVELTRFSHIAGTEDFTIDLKGENVRNLVVKSLRPLVKHMLTNTEDDTKNLNFLVKIYRCLLFYQGTMKEDFDARWKSLHIVKKSMENKLQGKKKHIRALLVDRVQLQHELRVINQRCKVLTTCHKELFEDLFRLATSRYMEVRQKAQQALGQGFYLFAYSYKVIIDDIIALLKDDPGLEDHQFKGALYLLYGEGKRCLVYKRNWETMKNIWPALIQAKNTEKPSLIKLIDDIADKVHKNIETTEISIKVHPEVLKVAEQMWTSGTAPSPVLPPATETELKYGLEQEELRNKSYLDGYTKLVDEMVRILESGVLHWKFHLMGLEMLGLLLRHDVVFPAKAVQLFISNVIHENIQVRKISVLAVSAALKVQKPNHPMVEINPYQLGGVSPPDPSSPPYPGSRPDNMWHHYDDSLYPWKPDTWTKLTFVEKTHWGYYTWPKSMKVYAKEQPSVDRKLDELNDEEKPIYEHFMEEAFVKKLINYLSLEENKGKDKFHSKYFVFFKGLFRNFGDTFLPLLKPHLERLVADTLPESHESNHRCASEIVAGLIRGCKHWPFEKVQSLWEWLIPVLKTALANITVESVKDWGTCFATASENRDPRKLAPMFFLLMDNPLRGEGGSFGDSSRLYMLQGAIAQQEWRIPSLLHSLLNYNKQYLSHPYKNVRDRLGSLLVNLFLYDINIPHGTPTTSPTRDVFIKSVMSELQPLVKHACSIDKAATSVEGSGDIAHTNAHGADLMEVGKTENDINADVQENGESEERKTAIRLFKTGSAGSETACRSFETQICQLKTEINDEELRQDCTNCAAFLSKLQLSHDVLPVVIETVRMVASMSQWHARAAILSYLQVMVYNNLFLVQESETKSTVQDIVIKLLCDDQLEVRELAAMTLGGFLHCGYMTLDDKMMSHFEQLSSTKIKKKVKKNASHPIKSQVIKTELLIKRHAGVLGLSACIQAYPYDVPEFIPQILMDLSDHLDDPQPIQMTVKKTLSNFKRTHHDNWHDHKQKFTDDQLVVLTELLVSPNYYA</sequence>
<dbReference type="GO" id="GO:0010499">
    <property type="term" value="P:proteasomal ubiquitin-independent protein catabolic process"/>
    <property type="evidence" value="ECO:0007669"/>
    <property type="project" value="TreeGrafter"/>
</dbReference>
<dbReference type="InterPro" id="IPR032430">
    <property type="entry name" value="Blm10_mid"/>
</dbReference>
<dbReference type="PANTHER" id="PTHR32170:SF3">
    <property type="entry name" value="PROTEASOME ACTIVATOR COMPLEX SUBUNIT 4"/>
    <property type="match status" value="1"/>
</dbReference>
<dbReference type="InterPro" id="IPR016024">
    <property type="entry name" value="ARM-type_fold"/>
</dbReference>
<name>A0AAD9JTW0_9ANNE</name>
<evidence type="ECO:0000313" key="13">
    <source>
        <dbReference type="Proteomes" id="UP001208570"/>
    </source>
</evidence>
<dbReference type="Pfam" id="PF11919">
    <property type="entry name" value="PSME4_C"/>
    <property type="match status" value="1"/>
</dbReference>
<evidence type="ECO:0000256" key="4">
    <source>
        <dbReference type="ARBA" id="ARBA00022490"/>
    </source>
</evidence>
<proteinExistence type="inferred from homology"/>
<dbReference type="Proteomes" id="UP001208570">
    <property type="component" value="Unassembled WGS sequence"/>
</dbReference>
<comment type="subcellular location">
    <subcellularLocation>
        <location evidence="2">Cytoplasm</location>
    </subcellularLocation>
    <subcellularLocation>
        <location evidence="1">Nucleus speckle</location>
    </subcellularLocation>
</comment>
<gene>
    <name evidence="12" type="ORF">LSH36_167g02001</name>
</gene>
<dbReference type="EMBL" id="JAODUP010000167">
    <property type="protein sequence ID" value="KAK2158555.1"/>
    <property type="molecule type" value="Genomic_DNA"/>
</dbReference>
<keyword evidence="5" id="KW-0677">Repeat</keyword>
<keyword evidence="7" id="KW-0234">DNA repair</keyword>
<dbReference type="InterPro" id="IPR021843">
    <property type="entry name" value="PSME4_C"/>
</dbReference>
<organism evidence="12 13">
    <name type="scientific">Paralvinella palmiformis</name>
    <dbReference type="NCBI Taxonomy" id="53620"/>
    <lineage>
        <taxon>Eukaryota</taxon>
        <taxon>Metazoa</taxon>
        <taxon>Spiralia</taxon>
        <taxon>Lophotrochozoa</taxon>
        <taxon>Annelida</taxon>
        <taxon>Polychaeta</taxon>
        <taxon>Sedentaria</taxon>
        <taxon>Canalipalpata</taxon>
        <taxon>Terebellida</taxon>
        <taxon>Terebelliformia</taxon>
        <taxon>Alvinellidae</taxon>
        <taxon>Paralvinella</taxon>
    </lineage>
</organism>
<keyword evidence="6" id="KW-0227">DNA damage</keyword>
<evidence type="ECO:0000259" key="11">
    <source>
        <dbReference type="Pfam" id="PF23096"/>
    </source>
</evidence>
<evidence type="ECO:0000313" key="12">
    <source>
        <dbReference type="EMBL" id="KAK2158555.1"/>
    </source>
</evidence>
<dbReference type="Pfam" id="PF23096">
    <property type="entry name" value="HEAT_PSME4"/>
    <property type="match status" value="1"/>
</dbReference>
<accession>A0AAD9JTW0</accession>
<evidence type="ECO:0000256" key="3">
    <source>
        <dbReference type="ARBA" id="ARBA00005739"/>
    </source>
</evidence>
<dbReference type="GO" id="GO:0016607">
    <property type="term" value="C:nuclear speck"/>
    <property type="evidence" value="ECO:0007669"/>
    <property type="project" value="UniProtKB-SubCell"/>
</dbReference>
<dbReference type="InterPro" id="IPR011989">
    <property type="entry name" value="ARM-like"/>
</dbReference>
<comment type="similarity">
    <text evidence="3">Belongs to the BLM10 family.</text>
</comment>
<comment type="caution">
    <text evidence="12">The sequence shown here is derived from an EMBL/GenBank/DDBJ whole genome shotgun (WGS) entry which is preliminary data.</text>
</comment>
<evidence type="ECO:0000256" key="6">
    <source>
        <dbReference type="ARBA" id="ARBA00022763"/>
    </source>
</evidence>
<evidence type="ECO:0000259" key="10">
    <source>
        <dbReference type="Pfam" id="PF16507"/>
    </source>
</evidence>
<evidence type="ECO:0000256" key="7">
    <source>
        <dbReference type="ARBA" id="ARBA00023204"/>
    </source>
</evidence>
<protein>
    <recommendedName>
        <fullName evidence="14">Proteasome activator complex subunit 4</fullName>
    </recommendedName>
</protein>
<feature type="domain" description="Proteasome activator complex subunit 4-like HEAT repeat-like" evidence="11">
    <location>
        <begin position="1122"/>
        <end position="1412"/>
    </location>
</feature>
<keyword evidence="4" id="KW-0963">Cytoplasm</keyword>
<evidence type="ECO:0000259" key="9">
    <source>
        <dbReference type="Pfam" id="PF11919"/>
    </source>
</evidence>
<evidence type="ECO:0000256" key="8">
    <source>
        <dbReference type="ARBA" id="ARBA00023242"/>
    </source>
</evidence>
<dbReference type="PANTHER" id="PTHR32170">
    <property type="entry name" value="PROTEASOME ACTIVATOR COMPLEX SUBUNIT 4"/>
    <property type="match status" value="1"/>
</dbReference>
<dbReference type="GO" id="GO:0016504">
    <property type="term" value="F:peptidase activator activity"/>
    <property type="evidence" value="ECO:0007669"/>
    <property type="project" value="InterPro"/>
</dbReference>
<evidence type="ECO:0000256" key="1">
    <source>
        <dbReference type="ARBA" id="ARBA00004324"/>
    </source>
</evidence>
<evidence type="ECO:0000256" key="2">
    <source>
        <dbReference type="ARBA" id="ARBA00004496"/>
    </source>
</evidence>
<dbReference type="Pfam" id="PF16507">
    <property type="entry name" value="HEAT_PSME4_mid"/>
    <property type="match status" value="1"/>
</dbReference>
<dbReference type="GO" id="GO:0005829">
    <property type="term" value="C:cytosol"/>
    <property type="evidence" value="ECO:0007669"/>
    <property type="project" value="TreeGrafter"/>
</dbReference>
<dbReference type="Gene3D" id="1.25.10.10">
    <property type="entry name" value="Leucine-rich Repeat Variant"/>
    <property type="match status" value="1"/>
</dbReference>
<dbReference type="SUPFAM" id="SSF48371">
    <property type="entry name" value="ARM repeat"/>
    <property type="match status" value="2"/>
</dbReference>
<dbReference type="GO" id="GO:0006281">
    <property type="term" value="P:DNA repair"/>
    <property type="evidence" value="ECO:0007669"/>
    <property type="project" value="UniProtKB-KW"/>
</dbReference>
<dbReference type="GO" id="GO:0070628">
    <property type="term" value="F:proteasome binding"/>
    <property type="evidence" value="ECO:0007669"/>
    <property type="project" value="InterPro"/>
</dbReference>
<reference evidence="12" key="1">
    <citation type="journal article" date="2023" name="Mol. Biol. Evol.">
        <title>Third-Generation Sequencing Reveals the Adaptive Role of the Epigenome in Three Deep-Sea Polychaetes.</title>
        <authorList>
            <person name="Perez M."/>
            <person name="Aroh O."/>
            <person name="Sun Y."/>
            <person name="Lan Y."/>
            <person name="Juniper S.K."/>
            <person name="Young C.R."/>
            <person name="Angers B."/>
            <person name="Qian P.Y."/>
        </authorList>
    </citation>
    <scope>NUCLEOTIDE SEQUENCE</scope>
    <source>
        <strain evidence="12">P08H-3</strain>
    </source>
</reference>
<keyword evidence="13" id="KW-1185">Reference proteome</keyword>
<feature type="domain" description="Proteasome activator complex subunit 4 C-terminal" evidence="9">
    <location>
        <begin position="1717"/>
        <end position="1803"/>
    </location>
</feature>
<evidence type="ECO:0000256" key="5">
    <source>
        <dbReference type="ARBA" id="ARBA00022737"/>
    </source>
</evidence>
<dbReference type="InterPro" id="IPR055455">
    <property type="entry name" value="HEAT_PSME4"/>
</dbReference>